<dbReference type="GO" id="GO:0050515">
    <property type="term" value="F:4-(cytidine 5'-diphospho)-2-C-methyl-D-erythritol kinase activity"/>
    <property type="evidence" value="ECO:0007669"/>
    <property type="project" value="UniProtKB-UniRule"/>
</dbReference>
<dbReference type="PANTHER" id="PTHR43527:SF2">
    <property type="entry name" value="4-DIPHOSPHOCYTIDYL-2-C-METHYL-D-ERYTHRITOL KINASE, CHLOROPLASTIC"/>
    <property type="match status" value="1"/>
</dbReference>
<comment type="function">
    <text evidence="10">Catalyzes the phosphorylation of the position 2 hydroxy group of 4-diphosphocytidyl-2C-methyl-D-erythritol.</text>
</comment>
<comment type="similarity">
    <text evidence="1 10">Belongs to the GHMP kinase family. IspE subfamily.</text>
</comment>
<organism evidence="13 14">
    <name type="scientific">Bowmanella pacifica</name>
    <dbReference type="NCBI Taxonomy" id="502051"/>
    <lineage>
        <taxon>Bacteria</taxon>
        <taxon>Pseudomonadati</taxon>
        <taxon>Pseudomonadota</taxon>
        <taxon>Gammaproteobacteria</taxon>
        <taxon>Alteromonadales</taxon>
        <taxon>Alteromonadaceae</taxon>
        <taxon>Bowmanella</taxon>
    </lineage>
</organism>
<gene>
    <name evidence="10 13" type="primary">ispE</name>
    <name evidence="13" type="ORF">GCM10010982_36930</name>
</gene>
<sequence length="285" mass="31455">MASELTWWPSVAKLNLFLHITGKRPDGYHNLQSLFQLLDHGDRLAFEPTENGKIQLMTPLQGVADEDNLIVKAAKILQPFASPHAGCKIWLDKQLPMGGGIGGGSSNAATTLVVLNHLWQCNLALESLEKLGLQLGADVPVFVHGRTTFASGVGEQFVDAPQPQHWFLVASPGVHIATADIFRHPELPRQTPVMHWQDYHFDSTSNDCQELVCRYHPKVAKLLHWLLEYAPSRMTGTGSCVFAVFADQSQAVKVLEAMPDEFMGFVAQGVNISPLHSQLEQCKTD</sequence>
<dbReference type="Pfam" id="PF00288">
    <property type="entry name" value="GHMP_kinases_N"/>
    <property type="match status" value="1"/>
</dbReference>
<dbReference type="InterPro" id="IPR020568">
    <property type="entry name" value="Ribosomal_Su5_D2-typ_SF"/>
</dbReference>
<keyword evidence="14" id="KW-1185">Reference proteome</keyword>
<dbReference type="EC" id="2.7.1.148" evidence="2 10"/>
<evidence type="ECO:0000256" key="7">
    <source>
        <dbReference type="ARBA" id="ARBA00022840"/>
    </source>
</evidence>
<evidence type="ECO:0000256" key="4">
    <source>
        <dbReference type="ARBA" id="ARBA00022679"/>
    </source>
</evidence>
<dbReference type="InterPro" id="IPR006204">
    <property type="entry name" value="GHMP_kinase_N_dom"/>
</dbReference>
<feature type="active site" evidence="10">
    <location>
        <position position="138"/>
    </location>
</feature>
<evidence type="ECO:0000256" key="8">
    <source>
        <dbReference type="ARBA" id="ARBA00023229"/>
    </source>
</evidence>
<proteinExistence type="inferred from homology"/>
<dbReference type="GO" id="GO:0019288">
    <property type="term" value="P:isopentenyl diphosphate biosynthetic process, methylerythritol 4-phosphate pathway"/>
    <property type="evidence" value="ECO:0007669"/>
    <property type="project" value="UniProtKB-UniRule"/>
</dbReference>
<dbReference type="InterPro" id="IPR036554">
    <property type="entry name" value="GHMP_kinase_C_sf"/>
</dbReference>
<dbReference type="Proteomes" id="UP000606935">
    <property type="component" value="Unassembled WGS sequence"/>
</dbReference>
<dbReference type="GO" id="GO:0016114">
    <property type="term" value="P:terpenoid biosynthetic process"/>
    <property type="evidence" value="ECO:0007669"/>
    <property type="project" value="UniProtKB-UniRule"/>
</dbReference>
<comment type="catalytic activity">
    <reaction evidence="10">
        <text>4-CDP-2-C-methyl-D-erythritol + ATP = 4-CDP-2-C-methyl-D-erythritol 2-phosphate + ADP + H(+)</text>
        <dbReference type="Rhea" id="RHEA:18437"/>
        <dbReference type="ChEBI" id="CHEBI:15378"/>
        <dbReference type="ChEBI" id="CHEBI:30616"/>
        <dbReference type="ChEBI" id="CHEBI:57823"/>
        <dbReference type="ChEBI" id="CHEBI:57919"/>
        <dbReference type="ChEBI" id="CHEBI:456216"/>
        <dbReference type="EC" id="2.7.1.148"/>
    </reaction>
</comment>
<keyword evidence="4 10" id="KW-0808">Transferase</keyword>
<evidence type="ECO:0000259" key="12">
    <source>
        <dbReference type="Pfam" id="PF08544"/>
    </source>
</evidence>
<evidence type="ECO:0000256" key="10">
    <source>
        <dbReference type="HAMAP-Rule" id="MF_00061"/>
    </source>
</evidence>
<evidence type="ECO:0000256" key="2">
    <source>
        <dbReference type="ARBA" id="ARBA00012052"/>
    </source>
</evidence>
<feature type="binding site" evidence="10">
    <location>
        <begin position="96"/>
        <end position="106"/>
    </location>
    <ligand>
        <name>ATP</name>
        <dbReference type="ChEBI" id="CHEBI:30616"/>
    </ligand>
</feature>
<dbReference type="HAMAP" id="MF_00061">
    <property type="entry name" value="IspE"/>
    <property type="match status" value="1"/>
</dbReference>
<feature type="active site" evidence="10">
    <location>
        <position position="13"/>
    </location>
</feature>
<evidence type="ECO:0000256" key="3">
    <source>
        <dbReference type="ARBA" id="ARBA00017473"/>
    </source>
</evidence>
<dbReference type="RefSeq" id="WP_188698796.1">
    <property type="nucleotide sequence ID" value="NZ_BMLS01000008.1"/>
</dbReference>
<dbReference type="Gene3D" id="3.30.230.10">
    <property type="match status" value="1"/>
</dbReference>
<dbReference type="AlphaFoldDB" id="A0A917Z4P2"/>
<evidence type="ECO:0000256" key="6">
    <source>
        <dbReference type="ARBA" id="ARBA00022777"/>
    </source>
</evidence>
<keyword evidence="8 10" id="KW-0414">Isoprene biosynthesis</keyword>
<name>A0A917Z4P2_9ALTE</name>
<dbReference type="InterPro" id="IPR004424">
    <property type="entry name" value="IspE"/>
</dbReference>
<dbReference type="Gene3D" id="3.30.70.890">
    <property type="entry name" value="GHMP kinase, C-terminal domain"/>
    <property type="match status" value="1"/>
</dbReference>
<protein>
    <recommendedName>
        <fullName evidence="3 10">4-diphosphocytidyl-2-C-methyl-D-erythritol kinase</fullName>
        <shortName evidence="10">CMK</shortName>
        <ecNumber evidence="2 10">2.7.1.148</ecNumber>
    </recommendedName>
    <alternativeName>
        <fullName evidence="9 10">4-(cytidine-5'-diphospho)-2-C-methyl-D-erythritol kinase</fullName>
    </alternativeName>
</protein>
<reference evidence="13" key="1">
    <citation type="journal article" date="2014" name="Int. J. Syst. Evol. Microbiol.">
        <title>Complete genome sequence of Corynebacterium casei LMG S-19264T (=DSM 44701T), isolated from a smear-ripened cheese.</title>
        <authorList>
            <consortium name="US DOE Joint Genome Institute (JGI-PGF)"/>
            <person name="Walter F."/>
            <person name="Albersmeier A."/>
            <person name="Kalinowski J."/>
            <person name="Ruckert C."/>
        </authorList>
    </citation>
    <scope>NUCLEOTIDE SEQUENCE</scope>
    <source>
        <strain evidence="13">CGMCC 1.7086</strain>
    </source>
</reference>
<comment type="pathway">
    <text evidence="10">Isoprenoid biosynthesis; isopentenyl diphosphate biosynthesis via DXP pathway; isopentenyl diphosphate from 1-deoxy-D-xylulose 5-phosphate: step 3/6.</text>
</comment>
<dbReference type="SUPFAM" id="SSF54211">
    <property type="entry name" value="Ribosomal protein S5 domain 2-like"/>
    <property type="match status" value="1"/>
</dbReference>
<evidence type="ECO:0000313" key="14">
    <source>
        <dbReference type="Proteomes" id="UP000606935"/>
    </source>
</evidence>
<feature type="domain" description="GHMP kinase C-terminal" evidence="12">
    <location>
        <begin position="209"/>
        <end position="261"/>
    </location>
</feature>
<dbReference type="PIRSF" id="PIRSF010376">
    <property type="entry name" value="IspE"/>
    <property type="match status" value="1"/>
</dbReference>
<reference evidence="13" key="2">
    <citation type="submission" date="2020-09" db="EMBL/GenBank/DDBJ databases">
        <authorList>
            <person name="Sun Q."/>
            <person name="Zhou Y."/>
        </authorList>
    </citation>
    <scope>NUCLEOTIDE SEQUENCE</scope>
    <source>
        <strain evidence="13">CGMCC 1.7086</strain>
    </source>
</reference>
<dbReference type="EMBL" id="BMLS01000008">
    <property type="protein sequence ID" value="GGO74337.1"/>
    <property type="molecule type" value="Genomic_DNA"/>
</dbReference>
<dbReference type="Pfam" id="PF08544">
    <property type="entry name" value="GHMP_kinases_C"/>
    <property type="match status" value="1"/>
</dbReference>
<keyword evidence="6 10" id="KW-0418">Kinase</keyword>
<feature type="domain" description="GHMP kinase N-terminal" evidence="11">
    <location>
        <begin position="68"/>
        <end position="145"/>
    </location>
</feature>
<accession>A0A917Z4P2</accession>
<dbReference type="InterPro" id="IPR013750">
    <property type="entry name" value="GHMP_kinase_C_dom"/>
</dbReference>
<dbReference type="GO" id="GO:0005524">
    <property type="term" value="F:ATP binding"/>
    <property type="evidence" value="ECO:0007669"/>
    <property type="project" value="UniProtKB-UniRule"/>
</dbReference>
<evidence type="ECO:0000256" key="9">
    <source>
        <dbReference type="ARBA" id="ARBA00032554"/>
    </source>
</evidence>
<comment type="caution">
    <text evidence="13">The sequence shown here is derived from an EMBL/GenBank/DDBJ whole genome shotgun (WGS) entry which is preliminary data.</text>
</comment>
<keyword evidence="7 10" id="KW-0067">ATP-binding</keyword>
<evidence type="ECO:0000256" key="5">
    <source>
        <dbReference type="ARBA" id="ARBA00022741"/>
    </source>
</evidence>
<dbReference type="SUPFAM" id="SSF55060">
    <property type="entry name" value="GHMP Kinase, C-terminal domain"/>
    <property type="match status" value="1"/>
</dbReference>
<dbReference type="PANTHER" id="PTHR43527">
    <property type="entry name" value="4-DIPHOSPHOCYTIDYL-2-C-METHYL-D-ERYTHRITOL KINASE, CHLOROPLASTIC"/>
    <property type="match status" value="1"/>
</dbReference>
<dbReference type="NCBIfam" id="TIGR00154">
    <property type="entry name" value="ispE"/>
    <property type="match status" value="1"/>
</dbReference>
<dbReference type="InterPro" id="IPR014721">
    <property type="entry name" value="Ribsml_uS5_D2-typ_fold_subgr"/>
</dbReference>
<evidence type="ECO:0000259" key="11">
    <source>
        <dbReference type="Pfam" id="PF00288"/>
    </source>
</evidence>
<evidence type="ECO:0000313" key="13">
    <source>
        <dbReference type="EMBL" id="GGO74337.1"/>
    </source>
</evidence>
<keyword evidence="5 10" id="KW-0547">Nucleotide-binding</keyword>
<evidence type="ECO:0000256" key="1">
    <source>
        <dbReference type="ARBA" id="ARBA00009684"/>
    </source>
</evidence>